<evidence type="ECO:0000313" key="1">
    <source>
        <dbReference type="EMBL" id="MDR7303760.1"/>
    </source>
</evidence>
<gene>
    <name evidence="1" type="ORF">JOF55_003941</name>
</gene>
<name>A0AAE4CMT8_9ACTN</name>
<dbReference type="EMBL" id="JAVDXW010000001">
    <property type="protein sequence ID" value="MDR7303760.1"/>
    <property type="molecule type" value="Genomic_DNA"/>
</dbReference>
<dbReference type="Proteomes" id="UP001180845">
    <property type="component" value="Unassembled WGS sequence"/>
</dbReference>
<dbReference type="EC" id="1.14.14.9" evidence="1"/>
<keyword evidence="2" id="KW-1185">Reference proteome</keyword>
<proteinExistence type="predicted"/>
<dbReference type="InterPro" id="IPR021269">
    <property type="entry name" value="DUF2848"/>
</dbReference>
<dbReference type="AlphaFoldDB" id="A0AAE4CMT8"/>
<dbReference type="Pfam" id="PF11010">
    <property type="entry name" value="DUF2848"/>
    <property type="match status" value="1"/>
</dbReference>
<evidence type="ECO:0000313" key="2">
    <source>
        <dbReference type="Proteomes" id="UP001180845"/>
    </source>
</evidence>
<organism evidence="1 2">
    <name type="scientific">Haloactinomyces albus</name>
    <dbReference type="NCBI Taxonomy" id="1352928"/>
    <lineage>
        <taxon>Bacteria</taxon>
        <taxon>Bacillati</taxon>
        <taxon>Actinomycetota</taxon>
        <taxon>Actinomycetes</taxon>
        <taxon>Actinopolysporales</taxon>
        <taxon>Actinopolysporaceae</taxon>
        <taxon>Haloactinomyces</taxon>
    </lineage>
</organism>
<keyword evidence="1" id="KW-0560">Oxidoreductase</keyword>
<dbReference type="GO" id="GO:0052881">
    <property type="term" value="F:4-hydroxyphenylacetate 3-monooxygenase activity"/>
    <property type="evidence" value="ECO:0007669"/>
    <property type="project" value="UniProtKB-EC"/>
</dbReference>
<dbReference type="InterPro" id="IPR036663">
    <property type="entry name" value="Fumarylacetoacetase_C_sf"/>
</dbReference>
<accession>A0AAE4CMT8</accession>
<reference evidence="1" key="1">
    <citation type="submission" date="2023-07" db="EMBL/GenBank/DDBJ databases">
        <title>Sequencing the genomes of 1000 actinobacteria strains.</title>
        <authorList>
            <person name="Klenk H.-P."/>
        </authorList>
    </citation>
    <scope>NUCLEOTIDE SEQUENCE</scope>
    <source>
        <strain evidence="1">DSM 45977</strain>
    </source>
</reference>
<protein>
    <submittedName>
        <fullName evidence="1">4-hydroxyphenylacetate 3-monooxygenase</fullName>
        <ecNumber evidence="1">1.14.14.9</ecNumber>
    </submittedName>
</protein>
<dbReference type="SUPFAM" id="SSF56529">
    <property type="entry name" value="FAH"/>
    <property type="match status" value="1"/>
</dbReference>
<comment type="caution">
    <text evidence="1">The sequence shown here is derived from an EMBL/GenBank/DDBJ whole genome shotgun (WGS) entry which is preliminary data.</text>
</comment>
<dbReference type="RefSeq" id="WP_310276346.1">
    <property type="nucleotide sequence ID" value="NZ_JAVDXW010000001.1"/>
</dbReference>
<sequence>MTENQAALQLHIAGEGRVLDVVPEQLIVAGYTARDERAVAEHIAELAAIGVPEPASVPAFYELDPALLTTEAVVAIDGSMTSGEVEPVLIRHQGSYYLAVGSDHTDRDLERHEIAASKAACPKPVGQLVLPLGEDLSAVDWDSITVSSSADEVPYQRGTLAALRTPDDLMSRLTATLGEIDGDLVIFGGTLPLLTGEFVHGSYWRIHLALANGTTLTHSYETKQRSL</sequence>